<reference evidence="1" key="1">
    <citation type="submission" date="2014-09" db="EMBL/GenBank/DDBJ databases">
        <authorList>
            <person name="Magalhaes I.L.F."/>
            <person name="Oliveira U."/>
            <person name="Santos F.R."/>
            <person name="Vidigal T.H.D.A."/>
            <person name="Brescovit A.D."/>
            <person name="Santos A.J."/>
        </authorList>
    </citation>
    <scope>NUCLEOTIDE SEQUENCE</scope>
    <source>
        <tissue evidence="1">Shoot tissue taken approximately 20 cm above the soil surface</tissue>
    </source>
</reference>
<sequence>MNNKKKAHNRICKQDCNHWTPDNKHNDTTQ</sequence>
<proteinExistence type="predicted"/>
<dbReference type="AlphaFoldDB" id="A0A0A8YRQ3"/>
<organism evidence="1">
    <name type="scientific">Arundo donax</name>
    <name type="common">Giant reed</name>
    <name type="synonym">Donax arundinaceus</name>
    <dbReference type="NCBI Taxonomy" id="35708"/>
    <lineage>
        <taxon>Eukaryota</taxon>
        <taxon>Viridiplantae</taxon>
        <taxon>Streptophyta</taxon>
        <taxon>Embryophyta</taxon>
        <taxon>Tracheophyta</taxon>
        <taxon>Spermatophyta</taxon>
        <taxon>Magnoliopsida</taxon>
        <taxon>Liliopsida</taxon>
        <taxon>Poales</taxon>
        <taxon>Poaceae</taxon>
        <taxon>PACMAD clade</taxon>
        <taxon>Arundinoideae</taxon>
        <taxon>Arundineae</taxon>
        <taxon>Arundo</taxon>
    </lineage>
</organism>
<reference evidence="1" key="2">
    <citation type="journal article" date="2015" name="Data Brief">
        <title>Shoot transcriptome of the giant reed, Arundo donax.</title>
        <authorList>
            <person name="Barrero R.A."/>
            <person name="Guerrero F.D."/>
            <person name="Moolhuijzen P."/>
            <person name="Goolsby J.A."/>
            <person name="Tidwell J."/>
            <person name="Bellgard S.E."/>
            <person name="Bellgard M.I."/>
        </authorList>
    </citation>
    <scope>NUCLEOTIDE SEQUENCE</scope>
    <source>
        <tissue evidence="1">Shoot tissue taken approximately 20 cm above the soil surface</tissue>
    </source>
</reference>
<dbReference type="EMBL" id="GBRH01269522">
    <property type="protein sequence ID" value="JAD28373.1"/>
    <property type="molecule type" value="Transcribed_RNA"/>
</dbReference>
<protein>
    <submittedName>
        <fullName evidence="1">Uncharacterized protein</fullName>
    </submittedName>
</protein>
<name>A0A0A8YRQ3_ARUDO</name>
<evidence type="ECO:0000313" key="1">
    <source>
        <dbReference type="EMBL" id="JAD28373.1"/>
    </source>
</evidence>
<accession>A0A0A8YRQ3</accession>